<dbReference type="RefSeq" id="XP_001883590.1">
    <property type="nucleotide sequence ID" value="XM_001883555.1"/>
</dbReference>
<dbReference type="Proteomes" id="UP000001194">
    <property type="component" value="Unassembled WGS sequence"/>
</dbReference>
<accession>B0DHY5</accession>
<evidence type="ECO:0000313" key="2">
    <source>
        <dbReference type="Proteomes" id="UP000001194"/>
    </source>
</evidence>
<protein>
    <submittedName>
        <fullName evidence="1">Predicted protein</fullName>
    </submittedName>
</protein>
<sequence length="88" mass="9864">MRDAYRLSESYLLPLSQDQARRLPLLLASLKSMTDDSNLTSAILSRTPLQSHLSVLVCFTATTQGHKPAPNALCWTRWDFSRTTDAVL</sequence>
<organism evidence="2">
    <name type="scientific">Laccaria bicolor (strain S238N-H82 / ATCC MYA-4686)</name>
    <name type="common">Bicoloured deceiver</name>
    <name type="synonym">Laccaria laccata var. bicolor</name>
    <dbReference type="NCBI Taxonomy" id="486041"/>
    <lineage>
        <taxon>Eukaryota</taxon>
        <taxon>Fungi</taxon>
        <taxon>Dikarya</taxon>
        <taxon>Basidiomycota</taxon>
        <taxon>Agaricomycotina</taxon>
        <taxon>Agaricomycetes</taxon>
        <taxon>Agaricomycetidae</taxon>
        <taxon>Agaricales</taxon>
        <taxon>Agaricineae</taxon>
        <taxon>Hydnangiaceae</taxon>
        <taxon>Laccaria</taxon>
    </lineage>
</organism>
<dbReference type="KEGG" id="lbc:LACBIDRAFT_302590"/>
<dbReference type="HOGENOM" id="CLU_2469479_0_0_1"/>
<reference evidence="1 2" key="1">
    <citation type="journal article" date="2008" name="Nature">
        <title>The genome of Laccaria bicolor provides insights into mycorrhizal symbiosis.</title>
        <authorList>
            <person name="Martin F."/>
            <person name="Aerts A."/>
            <person name="Ahren D."/>
            <person name="Brun A."/>
            <person name="Danchin E.G.J."/>
            <person name="Duchaussoy F."/>
            <person name="Gibon J."/>
            <person name="Kohler A."/>
            <person name="Lindquist E."/>
            <person name="Pereda V."/>
            <person name="Salamov A."/>
            <person name="Shapiro H.J."/>
            <person name="Wuyts J."/>
            <person name="Blaudez D."/>
            <person name="Buee M."/>
            <person name="Brokstein P."/>
            <person name="Canbaeck B."/>
            <person name="Cohen D."/>
            <person name="Courty P.E."/>
            <person name="Coutinho P.M."/>
            <person name="Delaruelle C."/>
            <person name="Detter J.C."/>
            <person name="Deveau A."/>
            <person name="DiFazio S."/>
            <person name="Duplessis S."/>
            <person name="Fraissinet-Tachet L."/>
            <person name="Lucic E."/>
            <person name="Frey-Klett P."/>
            <person name="Fourrey C."/>
            <person name="Feussner I."/>
            <person name="Gay G."/>
            <person name="Grimwood J."/>
            <person name="Hoegger P.J."/>
            <person name="Jain P."/>
            <person name="Kilaru S."/>
            <person name="Labbe J."/>
            <person name="Lin Y.C."/>
            <person name="Legue V."/>
            <person name="Le Tacon F."/>
            <person name="Marmeisse R."/>
            <person name="Melayah D."/>
            <person name="Montanini B."/>
            <person name="Muratet M."/>
            <person name="Nehls U."/>
            <person name="Niculita-Hirzel H."/>
            <person name="Oudot-Le Secq M.P."/>
            <person name="Peter M."/>
            <person name="Quesneville H."/>
            <person name="Rajashekar B."/>
            <person name="Reich M."/>
            <person name="Rouhier N."/>
            <person name="Schmutz J."/>
            <person name="Yin T."/>
            <person name="Chalot M."/>
            <person name="Henrissat B."/>
            <person name="Kuees U."/>
            <person name="Lucas S."/>
            <person name="Van de Peer Y."/>
            <person name="Podila G.K."/>
            <person name="Polle A."/>
            <person name="Pukkila P.J."/>
            <person name="Richardson P.M."/>
            <person name="Rouze P."/>
            <person name="Sanders I.R."/>
            <person name="Stajich J.E."/>
            <person name="Tunlid A."/>
            <person name="Tuskan G."/>
            <person name="Grigoriev I.V."/>
        </authorList>
    </citation>
    <scope>NUCLEOTIDE SEQUENCE [LARGE SCALE GENOMIC DNA]</scope>
    <source>
        <strain evidence="2">S238N-H82 / ATCC MYA-4686</strain>
    </source>
</reference>
<evidence type="ECO:0000313" key="1">
    <source>
        <dbReference type="EMBL" id="EDR05914.1"/>
    </source>
</evidence>
<name>B0DHY5_LACBS</name>
<gene>
    <name evidence="1" type="ORF">LACBIDRAFT_302590</name>
</gene>
<keyword evidence="2" id="KW-1185">Reference proteome</keyword>
<dbReference type="EMBL" id="DS547111">
    <property type="protein sequence ID" value="EDR05914.1"/>
    <property type="molecule type" value="Genomic_DNA"/>
</dbReference>
<dbReference type="InParanoid" id="B0DHY5"/>
<proteinExistence type="predicted"/>
<dbReference type="GeneID" id="6079095"/>
<dbReference type="AlphaFoldDB" id="B0DHY5"/>